<evidence type="ECO:0000256" key="10">
    <source>
        <dbReference type="PIRSR" id="PIRSR004803-1"/>
    </source>
</evidence>
<comment type="cofactor">
    <cofactor evidence="12">
        <name>Zn(2+)</name>
        <dbReference type="ChEBI" id="CHEBI:29105"/>
    </cofactor>
    <text evidence="12">Binds 2 Zn(2+) ions per subunit. It is not clear if Zn(2+) or Mg(2+) is physiologically important.</text>
</comment>
<evidence type="ECO:0000313" key="15">
    <source>
        <dbReference type="Proteomes" id="UP000176527"/>
    </source>
</evidence>
<keyword evidence="5 9" id="KW-0378">Hydrolase</keyword>
<name>A0A1F5KCC3_9BACT</name>
<dbReference type="InterPro" id="IPR001279">
    <property type="entry name" value="Metallo-B-lactamas"/>
</dbReference>
<feature type="domain" description="Metallo-beta-lactamase" evidence="13">
    <location>
        <begin position="31"/>
        <end position="225"/>
    </location>
</feature>
<keyword evidence="9" id="KW-0698">rRNA processing</keyword>
<dbReference type="GO" id="GO:0008270">
    <property type="term" value="F:zinc ion binding"/>
    <property type="evidence" value="ECO:0007669"/>
    <property type="project" value="InterPro"/>
</dbReference>
<dbReference type="InterPro" id="IPR030854">
    <property type="entry name" value="RNase_J_bac"/>
</dbReference>
<gene>
    <name evidence="9" type="primary">rnj</name>
    <name evidence="14" type="ORF">A3F00_01750</name>
</gene>
<dbReference type="Pfam" id="PF00753">
    <property type="entry name" value="Lactamase_B"/>
    <property type="match status" value="1"/>
</dbReference>
<comment type="cofactor">
    <cofactor evidence="12">
        <name>Ca(2+)</name>
        <dbReference type="ChEBI" id="CHEBI:29108"/>
    </cofactor>
    <text evidence="12">Binds 1 Ca(2+) cation per subunit. Seen in 1 crystal structure, it is not clear if it is physiologically important.</text>
</comment>
<comment type="caution">
    <text evidence="14">The sequence shown here is derived from an EMBL/GenBank/DDBJ whole genome shotgun (WGS) entry which is preliminary data.</text>
</comment>
<sequence length="565" mass="62338">MKSFKPKFFGDNNKAGGTLKLIPLGGVGDVTKNMYIYEYGNDIIIIDCGVGFPDEAMPGVDLVIPDISYLRGKTDKIRGIIITHGHDDHIGGLPFIWPELQVPIYTQRLTAGFIRAKFTEHNLPKNKIFDLKFDQTLKLGVFDISFYVVSHSIPDSQGIVIKTPVGTIIHQADFKIDWTPVSGQVTDVNRIAQVGASGVKLLLMDCLRVEKPGFNKSEKSIEETFEKAALDTQGKLLITMTSSNVSRMQQAINVAYKLGRKVTLAGRSFENNFQVARDLGYLNAPPGIMINQEAIPSFAPGKLLILIAGSQGQEGSALDRVANDEHKTIKLKDGDSVIFSADPIPSTESAQNALIDDLTKLGVNVYYSAITSDLHVSGHAALEELRLMVNLIKAEYMLPIGGTYKHMRAFSNMAQGLGYEKRKILDVVDGDIINLDRNGIKIDGRVDVQNIFVDGLGVGDIGNVVLRDRKLMSEEGIVVVIVRVDHSSGNLVGEPDVISKGFVFEEISEELLDDAREVVKNTINQQGKKISDWRLTRRSIENDLQKFLHQATERRPMILPVVVEV</sequence>
<dbReference type="GO" id="GO:0004534">
    <property type="term" value="F:5'-3' RNA exonuclease activity"/>
    <property type="evidence" value="ECO:0007669"/>
    <property type="project" value="UniProtKB-UniRule"/>
</dbReference>
<dbReference type="GO" id="GO:0003723">
    <property type="term" value="F:RNA binding"/>
    <property type="evidence" value="ECO:0007669"/>
    <property type="project" value="UniProtKB-UniRule"/>
</dbReference>
<feature type="active site" description="Proton acceptor" evidence="10">
    <location>
        <position position="379"/>
    </location>
</feature>
<evidence type="ECO:0000256" key="8">
    <source>
        <dbReference type="ARBA" id="ARBA00022884"/>
    </source>
</evidence>
<dbReference type="PANTHER" id="PTHR43694:SF1">
    <property type="entry name" value="RIBONUCLEASE J"/>
    <property type="match status" value="1"/>
</dbReference>
<evidence type="ECO:0000313" key="14">
    <source>
        <dbReference type="EMBL" id="OGE38597.1"/>
    </source>
</evidence>
<organism evidence="14 15">
    <name type="scientific">Candidatus Daviesbacteria bacterium RIFCSPHIGHO2_12_FULL_37_11</name>
    <dbReference type="NCBI Taxonomy" id="1797777"/>
    <lineage>
        <taxon>Bacteria</taxon>
        <taxon>Candidatus Daviesiibacteriota</taxon>
    </lineage>
</organism>
<evidence type="ECO:0000256" key="4">
    <source>
        <dbReference type="ARBA" id="ARBA00022759"/>
    </source>
</evidence>
<evidence type="ECO:0000256" key="7">
    <source>
        <dbReference type="ARBA" id="ARBA00022839"/>
    </source>
</evidence>
<dbReference type="InterPro" id="IPR041636">
    <property type="entry name" value="RNase_J_C"/>
</dbReference>
<dbReference type="InterPro" id="IPR042173">
    <property type="entry name" value="RNase_J_2"/>
</dbReference>
<comment type="function">
    <text evidence="9">An RNase that has 5'-3' exonuclease and possibly endonuclease activity. Involved in maturation of rRNA and in some organisms also mRNA maturation and/or decay.</text>
</comment>
<feature type="binding site" evidence="12">
    <location>
        <position position="84"/>
    </location>
    <ligand>
        <name>Zn(2+)</name>
        <dbReference type="ChEBI" id="CHEBI:29105"/>
        <label>1</label>
        <note>catalytic</note>
    </ligand>
</feature>
<protein>
    <recommendedName>
        <fullName evidence="9">Ribonuclease J</fullName>
        <shortName evidence="9">RNase J</shortName>
        <ecNumber evidence="9">3.1.-.-</ecNumber>
    </recommendedName>
</protein>
<keyword evidence="8 9" id="KW-0694">RNA-binding</keyword>
<evidence type="ECO:0000259" key="13">
    <source>
        <dbReference type="SMART" id="SM00849"/>
    </source>
</evidence>
<dbReference type="Pfam" id="PF22505">
    <property type="entry name" value="RNase_J_b_CASP"/>
    <property type="match status" value="1"/>
</dbReference>
<keyword evidence="12" id="KW-0106">Calcium</keyword>
<dbReference type="SUPFAM" id="SSF56281">
    <property type="entry name" value="Metallo-hydrolase/oxidoreductase"/>
    <property type="match status" value="1"/>
</dbReference>
<dbReference type="InterPro" id="IPR036866">
    <property type="entry name" value="RibonucZ/Hydroxyglut_hydro"/>
</dbReference>
<dbReference type="Pfam" id="PF07521">
    <property type="entry name" value="RMMBL"/>
    <property type="match status" value="1"/>
</dbReference>
<dbReference type="CDD" id="cd07714">
    <property type="entry name" value="RNaseJ_MBL-fold"/>
    <property type="match status" value="1"/>
</dbReference>
<proteinExistence type="inferred from homology"/>
<dbReference type="GO" id="GO:0006364">
    <property type="term" value="P:rRNA processing"/>
    <property type="evidence" value="ECO:0007669"/>
    <property type="project" value="UniProtKB-UniRule"/>
</dbReference>
<keyword evidence="6 12" id="KW-0862">Zinc</keyword>
<feature type="binding site" evidence="12">
    <location>
        <position position="173"/>
    </location>
    <ligand>
        <name>Zn(2+)</name>
        <dbReference type="ChEBI" id="CHEBI:29105"/>
        <label>1</label>
        <note>catalytic</note>
    </ligand>
</feature>
<evidence type="ECO:0000256" key="11">
    <source>
        <dbReference type="PIRSR" id="PIRSR004803-2"/>
    </source>
</evidence>
<evidence type="ECO:0000256" key="2">
    <source>
        <dbReference type="ARBA" id="ARBA00022722"/>
    </source>
</evidence>
<dbReference type="PIRSF" id="PIRSF004803">
    <property type="entry name" value="RnjA"/>
    <property type="match status" value="1"/>
</dbReference>
<evidence type="ECO:0000256" key="6">
    <source>
        <dbReference type="ARBA" id="ARBA00022833"/>
    </source>
</evidence>
<feature type="binding site" evidence="9 11">
    <location>
        <begin position="375"/>
        <end position="379"/>
    </location>
    <ligand>
        <name>substrate</name>
    </ligand>
</feature>
<feature type="binding site" evidence="12">
    <location>
        <position position="151"/>
    </location>
    <ligand>
        <name>Zn(2+)</name>
        <dbReference type="ChEBI" id="CHEBI:29105"/>
        <label>1</label>
        <note>catalytic</note>
    </ligand>
</feature>
<feature type="binding site" evidence="12">
    <location>
        <position position="86"/>
    </location>
    <ligand>
        <name>Zn(2+)</name>
        <dbReference type="ChEBI" id="CHEBI:29105"/>
        <label>1</label>
        <note>catalytic</note>
    </ligand>
</feature>
<evidence type="ECO:0000256" key="9">
    <source>
        <dbReference type="HAMAP-Rule" id="MF_01491"/>
    </source>
</evidence>
<evidence type="ECO:0000256" key="5">
    <source>
        <dbReference type="ARBA" id="ARBA00022801"/>
    </source>
</evidence>
<evidence type="ECO:0000256" key="1">
    <source>
        <dbReference type="ARBA" id="ARBA00022490"/>
    </source>
</evidence>
<feature type="binding site" evidence="12">
    <location>
        <position position="454"/>
    </location>
    <ligand>
        <name>Ca(2+)</name>
        <dbReference type="ChEBI" id="CHEBI:29108"/>
    </ligand>
</feature>
<dbReference type="SMART" id="SM00849">
    <property type="entry name" value="Lactamase_B"/>
    <property type="match status" value="1"/>
</dbReference>
<dbReference type="Proteomes" id="UP000176527">
    <property type="component" value="Unassembled WGS sequence"/>
</dbReference>
<feature type="active site" description="Proton donor" evidence="10">
    <location>
        <position position="205"/>
    </location>
</feature>
<keyword evidence="1 9" id="KW-0963">Cytoplasm</keyword>
<dbReference type="InterPro" id="IPR011108">
    <property type="entry name" value="RMMBL"/>
</dbReference>
<dbReference type="Gene3D" id="3.40.50.10710">
    <property type="entry name" value="Metallo-hydrolase/oxidoreductase"/>
    <property type="match status" value="1"/>
</dbReference>
<dbReference type="GO" id="GO:0005737">
    <property type="term" value="C:cytoplasm"/>
    <property type="evidence" value="ECO:0007669"/>
    <property type="project" value="UniProtKB-SubCell"/>
</dbReference>
<dbReference type="AlphaFoldDB" id="A0A1F5KCC3"/>
<feature type="binding site" evidence="11">
    <location>
        <begin position="242"/>
        <end position="244"/>
    </location>
    <ligand>
        <name>substrate</name>
    </ligand>
</feature>
<dbReference type="InterPro" id="IPR004613">
    <property type="entry name" value="RNase_J"/>
</dbReference>
<keyword evidence="7 9" id="KW-0269">Exonuclease</keyword>
<evidence type="ECO:0000256" key="12">
    <source>
        <dbReference type="PIRSR" id="PIRSR004803-3"/>
    </source>
</evidence>
<keyword evidence="2 9" id="KW-0540">Nuclease</keyword>
<keyword evidence="4 9" id="KW-0255">Endonuclease</keyword>
<dbReference type="Gene3D" id="3.10.20.580">
    <property type="match status" value="1"/>
</dbReference>
<accession>A0A1F5KCC3</accession>
<feature type="binding site" evidence="12">
    <location>
        <position position="88"/>
    </location>
    <ligand>
        <name>Zn(2+)</name>
        <dbReference type="ChEBI" id="CHEBI:29105"/>
        <label>1</label>
        <note>catalytic</note>
    </ligand>
</feature>
<dbReference type="EC" id="3.1.-.-" evidence="9"/>
<comment type="subcellular location">
    <subcellularLocation>
        <location evidence="9">Cytoplasm</location>
    </subcellularLocation>
</comment>
<reference evidence="14 15" key="1">
    <citation type="journal article" date="2016" name="Nat. Commun.">
        <title>Thousands of microbial genomes shed light on interconnected biogeochemical processes in an aquifer system.</title>
        <authorList>
            <person name="Anantharaman K."/>
            <person name="Brown C.T."/>
            <person name="Hug L.A."/>
            <person name="Sharon I."/>
            <person name="Castelle C.J."/>
            <person name="Probst A.J."/>
            <person name="Thomas B.C."/>
            <person name="Singh A."/>
            <person name="Wilkins M.J."/>
            <person name="Karaoz U."/>
            <person name="Brodie E.L."/>
            <person name="Williams K.H."/>
            <person name="Hubbard S.S."/>
            <person name="Banfield J.F."/>
        </authorList>
    </citation>
    <scope>NUCLEOTIDE SEQUENCE [LARGE SCALE GENOMIC DNA]</scope>
</reference>
<dbReference type="PANTHER" id="PTHR43694">
    <property type="entry name" value="RIBONUCLEASE J"/>
    <property type="match status" value="1"/>
</dbReference>
<dbReference type="Gene3D" id="3.60.15.10">
    <property type="entry name" value="Ribonuclease Z/Hydroxyacylglutathione hydrolase-like"/>
    <property type="match status" value="1"/>
</dbReference>
<evidence type="ECO:0000256" key="3">
    <source>
        <dbReference type="ARBA" id="ARBA00022723"/>
    </source>
</evidence>
<dbReference type="GO" id="GO:0004521">
    <property type="term" value="F:RNA endonuclease activity"/>
    <property type="evidence" value="ECO:0007669"/>
    <property type="project" value="UniProtKB-UniRule"/>
</dbReference>
<dbReference type="HAMAP" id="MF_01491">
    <property type="entry name" value="RNase_J_bact"/>
    <property type="match status" value="1"/>
</dbReference>
<keyword evidence="3 12" id="KW-0479">Metal-binding</keyword>
<dbReference type="Pfam" id="PF17770">
    <property type="entry name" value="RNase_J_C"/>
    <property type="match status" value="1"/>
</dbReference>
<dbReference type="NCBIfam" id="TIGR00649">
    <property type="entry name" value="MG423"/>
    <property type="match status" value="1"/>
</dbReference>
<feature type="binding site" evidence="12">
    <location>
        <position position="61"/>
    </location>
    <ligand>
        <name>Ca(2+)</name>
        <dbReference type="ChEBI" id="CHEBI:29108"/>
    </ligand>
</feature>
<dbReference type="EMBL" id="MFDE01000018">
    <property type="protein sequence ID" value="OGE38597.1"/>
    <property type="molecule type" value="Genomic_DNA"/>
</dbReference>
<feature type="binding site" evidence="12">
    <location>
        <position position="89"/>
    </location>
    <ligand>
        <name>Zn(2+)</name>
        <dbReference type="ChEBI" id="CHEBI:29105"/>
        <label>1</label>
        <note>catalytic</note>
    </ligand>
</feature>
<comment type="similarity">
    <text evidence="9">Belongs to the metallo-beta-lactamase superfamily. RNA-metabolizing metallo-beta-lactamase-like family. Bacterial RNase J subfamily.</text>
</comment>
<feature type="binding site" evidence="12">
    <location>
        <position position="59"/>
    </location>
    <ligand>
        <name>Ca(2+)</name>
        <dbReference type="ChEBI" id="CHEBI:29108"/>
    </ligand>
</feature>
<comment type="subunit">
    <text evidence="9">Homodimer, may be a subunit of the RNA degradosome.</text>
</comment>
<dbReference type="InterPro" id="IPR055132">
    <property type="entry name" value="RNase_J_b_CASP"/>
</dbReference>